<sequence length="324" mass="34487">MKNLVVRAATLALLFLSPQIASAAEDEDGDGYIGYRLDKRGDPESVNYETANTGGVQLAEEPDVYLNANVSVGFIGVEVNNLTAKVNLDANVLKLLHFSAGVDASINRVKLTIENVSAKVELEARLGNVVAMVDDVLNSIDLNPILATLGQNVNKIVNSTTDLLDGVVGGDNASGTGAGAGSAAAGAGDGAGGNANVNAKREMSYNLKHNVLFSVNDYTGQAHKNRILDQDGSIYDEYLDNDGNEESRTVVGSYETLFQFTGHNRTIEKDGQVVEFELEYEYRPFPGVEAFSWIFVDTTGKVTRTQVISEAHGGGTSTISNDSD</sequence>
<feature type="signal peptide" evidence="1">
    <location>
        <begin position="1"/>
        <end position="23"/>
    </location>
</feature>
<name>A0AAN7AF00_9PEZI</name>
<dbReference type="Proteomes" id="UP001302126">
    <property type="component" value="Unassembled WGS sequence"/>
</dbReference>
<evidence type="ECO:0000256" key="1">
    <source>
        <dbReference type="SAM" id="SignalP"/>
    </source>
</evidence>
<keyword evidence="3" id="KW-1185">Reference proteome</keyword>
<dbReference type="AlphaFoldDB" id="A0AAN7AF00"/>
<proteinExistence type="predicted"/>
<reference evidence="2" key="2">
    <citation type="submission" date="2023-05" db="EMBL/GenBank/DDBJ databases">
        <authorList>
            <consortium name="Lawrence Berkeley National Laboratory"/>
            <person name="Steindorff A."/>
            <person name="Hensen N."/>
            <person name="Bonometti L."/>
            <person name="Westerberg I."/>
            <person name="Brannstrom I.O."/>
            <person name="Guillou S."/>
            <person name="Cros-Aarteil S."/>
            <person name="Calhoun S."/>
            <person name="Haridas S."/>
            <person name="Kuo A."/>
            <person name="Mondo S."/>
            <person name="Pangilinan J."/>
            <person name="Riley R."/>
            <person name="Labutti K."/>
            <person name="Andreopoulos B."/>
            <person name="Lipzen A."/>
            <person name="Chen C."/>
            <person name="Yanf M."/>
            <person name="Daum C."/>
            <person name="Ng V."/>
            <person name="Clum A."/>
            <person name="Ohm R."/>
            <person name="Martin F."/>
            <person name="Silar P."/>
            <person name="Natvig D."/>
            <person name="Lalanne C."/>
            <person name="Gautier V."/>
            <person name="Ament-Velasquez S.L."/>
            <person name="Kruys A."/>
            <person name="Hutchinson M.I."/>
            <person name="Powell A.J."/>
            <person name="Barry K."/>
            <person name="Miller A.N."/>
            <person name="Grigoriev I.V."/>
            <person name="Debuchy R."/>
            <person name="Gladieux P."/>
            <person name="Thoren M.H."/>
            <person name="Johannesson H."/>
        </authorList>
    </citation>
    <scope>NUCLEOTIDE SEQUENCE</scope>
    <source>
        <strain evidence="2">PSN309</strain>
    </source>
</reference>
<gene>
    <name evidence="2" type="ORF">QBC35DRAFT_440804</name>
</gene>
<feature type="chain" id="PRO_5042904709" evidence="1">
    <location>
        <begin position="24"/>
        <end position="324"/>
    </location>
</feature>
<comment type="caution">
    <text evidence="2">The sequence shown here is derived from an EMBL/GenBank/DDBJ whole genome shotgun (WGS) entry which is preliminary data.</text>
</comment>
<dbReference type="EMBL" id="MU864475">
    <property type="protein sequence ID" value="KAK4184763.1"/>
    <property type="molecule type" value="Genomic_DNA"/>
</dbReference>
<accession>A0AAN7AF00</accession>
<reference evidence="2" key="1">
    <citation type="journal article" date="2023" name="Mol. Phylogenet. Evol.">
        <title>Genome-scale phylogeny and comparative genomics of the fungal order Sordariales.</title>
        <authorList>
            <person name="Hensen N."/>
            <person name="Bonometti L."/>
            <person name="Westerberg I."/>
            <person name="Brannstrom I.O."/>
            <person name="Guillou S."/>
            <person name="Cros-Aarteil S."/>
            <person name="Calhoun S."/>
            <person name="Haridas S."/>
            <person name="Kuo A."/>
            <person name="Mondo S."/>
            <person name="Pangilinan J."/>
            <person name="Riley R."/>
            <person name="LaButti K."/>
            <person name="Andreopoulos B."/>
            <person name="Lipzen A."/>
            <person name="Chen C."/>
            <person name="Yan M."/>
            <person name="Daum C."/>
            <person name="Ng V."/>
            <person name="Clum A."/>
            <person name="Steindorff A."/>
            <person name="Ohm R.A."/>
            <person name="Martin F."/>
            <person name="Silar P."/>
            <person name="Natvig D.O."/>
            <person name="Lalanne C."/>
            <person name="Gautier V."/>
            <person name="Ament-Velasquez S.L."/>
            <person name="Kruys A."/>
            <person name="Hutchinson M.I."/>
            <person name="Powell A.J."/>
            <person name="Barry K."/>
            <person name="Miller A.N."/>
            <person name="Grigoriev I.V."/>
            <person name="Debuchy R."/>
            <person name="Gladieux P."/>
            <person name="Hiltunen Thoren M."/>
            <person name="Johannesson H."/>
        </authorList>
    </citation>
    <scope>NUCLEOTIDE SEQUENCE</scope>
    <source>
        <strain evidence="2">PSN309</strain>
    </source>
</reference>
<evidence type="ECO:0000313" key="3">
    <source>
        <dbReference type="Proteomes" id="UP001302126"/>
    </source>
</evidence>
<protein>
    <submittedName>
        <fullName evidence="2">Uncharacterized protein</fullName>
    </submittedName>
</protein>
<evidence type="ECO:0000313" key="2">
    <source>
        <dbReference type="EMBL" id="KAK4184763.1"/>
    </source>
</evidence>
<keyword evidence="1" id="KW-0732">Signal</keyword>
<organism evidence="2 3">
    <name type="scientific">Podospora australis</name>
    <dbReference type="NCBI Taxonomy" id="1536484"/>
    <lineage>
        <taxon>Eukaryota</taxon>
        <taxon>Fungi</taxon>
        <taxon>Dikarya</taxon>
        <taxon>Ascomycota</taxon>
        <taxon>Pezizomycotina</taxon>
        <taxon>Sordariomycetes</taxon>
        <taxon>Sordariomycetidae</taxon>
        <taxon>Sordariales</taxon>
        <taxon>Podosporaceae</taxon>
        <taxon>Podospora</taxon>
    </lineage>
</organism>